<keyword evidence="4" id="KW-1185">Reference proteome</keyword>
<comment type="similarity">
    <text evidence="1 2">Belongs to the metallophosphoesterase superfamily. YfcE family.</text>
</comment>
<dbReference type="InterPro" id="IPR029052">
    <property type="entry name" value="Metallo-depent_PP-like"/>
</dbReference>
<dbReference type="Gene3D" id="3.60.21.10">
    <property type="match status" value="1"/>
</dbReference>
<dbReference type="Proteomes" id="UP000190951">
    <property type="component" value="Chromosome"/>
</dbReference>
<dbReference type="Pfam" id="PF12850">
    <property type="entry name" value="Metallophos_2"/>
    <property type="match status" value="1"/>
</dbReference>
<dbReference type="EMBL" id="CP096983">
    <property type="protein sequence ID" value="URZ11939.1"/>
    <property type="molecule type" value="Genomic_DNA"/>
</dbReference>
<gene>
    <name evidence="3" type="ORF">CROST_026560</name>
</gene>
<proteinExistence type="inferred from homology"/>
<dbReference type="GO" id="GO:0016791">
    <property type="term" value="F:phosphatase activity"/>
    <property type="evidence" value="ECO:0007669"/>
    <property type="project" value="TreeGrafter"/>
</dbReference>
<dbReference type="KEGG" id="crw:CROST_026560"/>
<evidence type="ECO:0000256" key="1">
    <source>
        <dbReference type="ARBA" id="ARBA00008950"/>
    </source>
</evidence>
<evidence type="ECO:0000256" key="2">
    <source>
        <dbReference type="RuleBase" id="RU362039"/>
    </source>
</evidence>
<dbReference type="RefSeq" id="WP_077832969.1">
    <property type="nucleotide sequence ID" value="NZ_CP096983.1"/>
</dbReference>
<reference evidence="3 4" key="1">
    <citation type="submission" date="2022-04" db="EMBL/GenBank/DDBJ databases">
        <title>Genome sequence of C. roseum typestrain.</title>
        <authorList>
            <person name="Poehlein A."/>
            <person name="Schoch T."/>
            <person name="Duerre P."/>
            <person name="Daniel R."/>
        </authorList>
    </citation>
    <scope>NUCLEOTIDE SEQUENCE [LARGE SCALE GENOMIC DNA]</scope>
    <source>
        <strain evidence="3 4">DSM 7320</strain>
    </source>
</reference>
<evidence type="ECO:0000313" key="4">
    <source>
        <dbReference type="Proteomes" id="UP000190951"/>
    </source>
</evidence>
<dbReference type="GO" id="GO:0005737">
    <property type="term" value="C:cytoplasm"/>
    <property type="evidence" value="ECO:0007669"/>
    <property type="project" value="TreeGrafter"/>
</dbReference>
<dbReference type="InterPro" id="IPR050126">
    <property type="entry name" value="Ap4A_hydrolase"/>
</dbReference>
<organism evidence="3 4">
    <name type="scientific">Clostridium felsineum</name>
    <dbReference type="NCBI Taxonomy" id="36839"/>
    <lineage>
        <taxon>Bacteria</taxon>
        <taxon>Bacillati</taxon>
        <taxon>Bacillota</taxon>
        <taxon>Clostridia</taxon>
        <taxon>Eubacteriales</taxon>
        <taxon>Clostridiaceae</taxon>
        <taxon>Clostridium</taxon>
    </lineage>
</organism>
<name>A0A1S8MCM6_9CLOT</name>
<dbReference type="InterPro" id="IPR024654">
    <property type="entry name" value="Calcineurin-like_PHP_lpxH"/>
</dbReference>
<dbReference type="SUPFAM" id="SSF56300">
    <property type="entry name" value="Metallo-dependent phosphatases"/>
    <property type="match status" value="1"/>
</dbReference>
<dbReference type="NCBIfam" id="TIGR00040">
    <property type="entry name" value="yfcE"/>
    <property type="match status" value="1"/>
</dbReference>
<dbReference type="PANTHER" id="PTHR42850:SF2">
    <property type="entry name" value="BLL5683 PROTEIN"/>
    <property type="match status" value="1"/>
</dbReference>
<keyword evidence="2" id="KW-0479">Metal-binding</keyword>
<dbReference type="InterPro" id="IPR011152">
    <property type="entry name" value="Pesterase_MJ0912"/>
</dbReference>
<dbReference type="STRING" id="84029.CROST_13210"/>
<dbReference type="PIRSF" id="PIRSF000883">
    <property type="entry name" value="Pesterase_MJ0912"/>
    <property type="match status" value="1"/>
</dbReference>
<sequence length="241" mass="26974">MKVAVLSDIHGNGVALKYAVNDLKGLGIKKIIILGDVIMKGPMPMQSLKMLKDKDLEIIAWIKGNTDLWLEEITDLWRPSTKREKELYLYYEYAKNNLKEEQILFLKELPLECSINLNGISVLCVHGTPKSIVGAIDSSVSEEEIKKAIKGVGEKVILSGHSHTSFIGEVNNKIIFNVGSIGNSIDGDNRISYGILDFVNGKINLVNRRISYPFNDIINIAIDNKFPLINEYKRVILKASM</sequence>
<accession>A0A1S8MCM6</accession>
<dbReference type="EC" id="3.1.4.-" evidence="2"/>
<dbReference type="AlphaFoldDB" id="A0A1S8MCM6"/>
<dbReference type="PANTHER" id="PTHR42850">
    <property type="entry name" value="METALLOPHOSPHOESTERASE"/>
    <property type="match status" value="1"/>
</dbReference>
<dbReference type="InterPro" id="IPR000979">
    <property type="entry name" value="Phosphodiesterase_MJ0936/Vps29"/>
</dbReference>
<evidence type="ECO:0000313" key="3">
    <source>
        <dbReference type="EMBL" id="URZ11939.1"/>
    </source>
</evidence>
<protein>
    <recommendedName>
        <fullName evidence="2">Phosphoesterase</fullName>
        <ecNumber evidence="2">3.1.4.-</ecNumber>
    </recommendedName>
</protein>
<dbReference type="GO" id="GO:0046872">
    <property type="term" value="F:metal ion binding"/>
    <property type="evidence" value="ECO:0007669"/>
    <property type="project" value="UniProtKB-KW"/>
</dbReference>
<comment type="cofactor">
    <cofactor evidence="2">
        <name>a divalent metal cation</name>
        <dbReference type="ChEBI" id="CHEBI:60240"/>
    </cofactor>
</comment>